<keyword evidence="2" id="KW-0805">Transcription regulation</keyword>
<proteinExistence type="predicted"/>
<evidence type="ECO:0000256" key="4">
    <source>
        <dbReference type="ARBA" id="ARBA00023163"/>
    </source>
</evidence>
<dbReference type="GO" id="GO:0005634">
    <property type="term" value="C:nucleus"/>
    <property type="evidence" value="ECO:0007669"/>
    <property type="project" value="UniProtKB-SubCell"/>
</dbReference>
<sequence>IFNPSAERLGGLLAREMAGEAGGVLSCELCGNFCHGGADNNFKIDIRDEFLSKATVPCNARVYVNGVTGDYMRFEAHGRKYSVDIVKGAHRTRIKGSGWKKFTSDFSLQKGVVVIFDLDRRPRQAYVVAQSVDLHTVEGSIFQTGMLMNEMIDGDISDVDEYGGSIKIEYTRGLTLNDAQQDIHELVLSFKSKFLGVSFVHCLTTTDTQVGQMKVPERVATSLNIPKEGLAAVRLSSGEAKTRVEYSTSTDGRIAFNKKQWRRFLSKTTLEINDCSFMFFKPSSKSCMNVTVVVIKL</sequence>
<protein>
    <recommendedName>
        <fullName evidence="8">TF-B3 domain-containing protein</fullName>
    </recommendedName>
</protein>
<dbReference type="Gramene" id="AET1Gv20007700.1">
    <property type="protein sequence ID" value="AET1Gv20007700.1"/>
    <property type="gene ID" value="AET1Gv20007700"/>
</dbReference>
<evidence type="ECO:0008006" key="8">
    <source>
        <dbReference type="Google" id="ProtNLM"/>
    </source>
</evidence>
<reference evidence="7" key="1">
    <citation type="journal article" date="2014" name="Science">
        <title>Ancient hybridizations among the ancestral genomes of bread wheat.</title>
        <authorList>
            <consortium name="International Wheat Genome Sequencing Consortium,"/>
            <person name="Marcussen T."/>
            <person name="Sandve S.R."/>
            <person name="Heier L."/>
            <person name="Spannagl M."/>
            <person name="Pfeifer M."/>
            <person name="Jakobsen K.S."/>
            <person name="Wulff B.B."/>
            <person name="Steuernagel B."/>
            <person name="Mayer K.F."/>
            <person name="Olsen O.A."/>
        </authorList>
    </citation>
    <scope>NUCLEOTIDE SEQUENCE [LARGE SCALE GENOMIC DNA]</scope>
    <source>
        <strain evidence="7">cv. AL8/78</strain>
    </source>
</reference>
<accession>A0A452XI34</accession>
<reference evidence="7" key="2">
    <citation type="journal article" date="2017" name="Nat. Plants">
        <title>The Aegilops tauschii genome reveals multiple impacts of transposons.</title>
        <authorList>
            <person name="Zhao G."/>
            <person name="Zou C."/>
            <person name="Li K."/>
            <person name="Wang K."/>
            <person name="Li T."/>
            <person name="Gao L."/>
            <person name="Zhang X."/>
            <person name="Wang H."/>
            <person name="Yang Z."/>
            <person name="Liu X."/>
            <person name="Jiang W."/>
            <person name="Mao L."/>
            <person name="Kong X."/>
            <person name="Jiao Y."/>
            <person name="Jia J."/>
        </authorList>
    </citation>
    <scope>NUCLEOTIDE SEQUENCE [LARGE SCALE GENOMIC DNA]</scope>
    <source>
        <strain evidence="7">cv. AL8/78</strain>
    </source>
</reference>
<dbReference type="SUPFAM" id="SSF101936">
    <property type="entry name" value="DNA-binding pseudobarrel domain"/>
    <property type="match status" value="1"/>
</dbReference>
<dbReference type="EnsemblPlants" id="AET1Gv20007700.1">
    <property type="protein sequence ID" value="AET1Gv20007700.1"/>
    <property type="gene ID" value="AET1Gv20007700"/>
</dbReference>
<dbReference type="AlphaFoldDB" id="A0A452XI34"/>
<dbReference type="Gene3D" id="2.40.330.10">
    <property type="entry name" value="DNA-binding pseudobarrel domain"/>
    <property type="match status" value="2"/>
</dbReference>
<keyword evidence="4" id="KW-0804">Transcription</keyword>
<reference evidence="6" key="3">
    <citation type="journal article" date="2017" name="Nature">
        <title>Genome sequence of the progenitor of the wheat D genome Aegilops tauschii.</title>
        <authorList>
            <person name="Luo M.C."/>
            <person name="Gu Y.Q."/>
            <person name="Puiu D."/>
            <person name="Wang H."/>
            <person name="Twardziok S.O."/>
            <person name="Deal K.R."/>
            <person name="Huo N."/>
            <person name="Zhu T."/>
            <person name="Wang L."/>
            <person name="Wang Y."/>
            <person name="McGuire P.E."/>
            <person name="Liu S."/>
            <person name="Long H."/>
            <person name="Ramasamy R.K."/>
            <person name="Rodriguez J.C."/>
            <person name="Van S.L."/>
            <person name="Yuan L."/>
            <person name="Wang Z."/>
            <person name="Xia Z."/>
            <person name="Xiao L."/>
            <person name="Anderson O.D."/>
            <person name="Ouyang S."/>
            <person name="Liang Y."/>
            <person name="Zimin A.V."/>
            <person name="Pertea G."/>
            <person name="Qi P."/>
            <person name="Bennetzen J.L."/>
            <person name="Dai X."/>
            <person name="Dawson M.W."/>
            <person name="Muller H.G."/>
            <person name="Kugler K."/>
            <person name="Rivarola-Duarte L."/>
            <person name="Spannagl M."/>
            <person name="Mayer K.F.X."/>
            <person name="Lu F.H."/>
            <person name="Bevan M.W."/>
            <person name="Leroy P."/>
            <person name="Li P."/>
            <person name="You F.M."/>
            <person name="Sun Q."/>
            <person name="Liu Z."/>
            <person name="Lyons E."/>
            <person name="Wicker T."/>
            <person name="Salzberg S.L."/>
            <person name="Devos K.M."/>
            <person name="Dvorak J."/>
        </authorList>
    </citation>
    <scope>NUCLEOTIDE SEQUENCE [LARGE SCALE GENOMIC DNA]</scope>
    <source>
        <strain evidence="6">cv. AL8/78</strain>
    </source>
</reference>
<organism evidence="6 7">
    <name type="scientific">Aegilops tauschii subsp. strangulata</name>
    <name type="common">Goatgrass</name>
    <dbReference type="NCBI Taxonomy" id="200361"/>
    <lineage>
        <taxon>Eukaryota</taxon>
        <taxon>Viridiplantae</taxon>
        <taxon>Streptophyta</taxon>
        <taxon>Embryophyta</taxon>
        <taxon>Tracheophyta</taxon>
        <taxon>Spermatophyta</taxon>
        <taxon>Magnoliopsida</taxon>
        <taxon>Liliopsida</taxon>
        <taxon>Poales</taxon>
        <taxon>Poaceae</taxon>
        <taxon>BOP clade</taxon>
        <taxon>Pooideae</taxon>
        <taxon>Triticodae</taxon>
        <taxon>Triticeae</taxon>
        <taxon>Triticinae</taxon>
        <taxon>Aegilops</taxon>
    </lineage>
</organism>
<keyword evidence="7" id="KW-1185">Reference proteome</keyword>
<comment type="subcellular location">
    <subcellularLocation>
        <location evidence="1">Nucleus</location>
    </subcellularLocation>
</comment>
<evidence type="ECO:0000256" key="5">
    <source>
        <dbReference type="ARBA" id="ARBA00023242"/>
    </source>
</evidence>
<dbReference type="Proteomes" id="UP000015105">
    <property type="component" value="Chromosome 1D"/>
</dbReference>
<evidence type="ECO:0000256" key="3">
    <source>
        <dbReference type="ARBA" id="ARBA00023125"/>
    </source>
</evidence>
<reference evidence="6" key="4">
    <citation type="submission" date="2019-03" db="UniProtKB">
        <authorList>
            <consortium name="EnsemblPlants"/>
        </authorList>
    </citation>
    <scope>IDENTIFICATION</scope>
</reference>
<evidence type="ECO:0000256" key="1">
    <source>
        <dbReference type="ARBA" id="ARBA00004123"/>
    </source>
</evidence>
<dbReference type="InterPro" id="IPR015300">
    <property type="entry name" value="DNA-bd_pseudobarrel_sf"/>
</dbReference>
<evidence type="ECO:0000313" key="6">
    <source>
        <dbReference type="EnsemblPlants" id="AET1Gv20007700.1"/>
    </source>
</evidence>
<evidence type="ECO:0000256" key="2">
    <source>
        <dbReference type="ARBA" id="ARBA00023015"/>
    </source>
</evidence>
<keyword evidence="5" id="KW-0539">Nucleus</keyword>
<name>A0A452XI34_AEGTS</name>
<evidence type="ECO:0000313" key="7">
    <source>
        <dbReference type="Proteomes" id="UP000015105"/>
    </source>
</evidence>
<reference evidence="6" key="5">
    <citation type="journal article" date="2021" name="G3 (Bethesda)">
        <title>Aegilops tauschii genome assembly Aet v5.0 features greater sequence contiguity and improved annotation.</title>
        <authorList>
            <person name="Wang L."/>
            <person name="Zhu T."/>
            <person name="Rodriguez J.C."/>
            <person name="Deal K.R."/>
            <person name="Dubcovsky J."/>
            <person name="McGuire P.E."/>
            <person name="Lux T."/>
            <person name="Spannagl M."/>
            <person name="Mayer K.F.X."/>
            <person name="Baldrich P."/>
            <person name="Meyers B.C."/>
            <person name="Huo N."/>
            <person name="Gu Y.Q."/>
            <person name="Zhou H."/>
            <person name="Devos K.M."/>
            <person name="Bennetzen J.L."/>
            <person name="Unver T."/>
            <person name="Budak H."/>
            <person name="Gulick P.J."/>
            <person name="Galiba G."/>
            <person name="Kalapos B."/>
            <person name="Nelson D.R."/>
            <person name="Li P."/>
            <person name="You F.M."/>
            <person name="Luo M.C."/>
            <person name="Dvorak J."/>
        </authorList>
    </citation>
    <scope>NUCLEOTIDE SEQUENCE [LARGE SCALE GENOMIC DNA]</scope>
    <source>
        <strain evidence="6">cv. AL8/78</strain>
    </source>
</reference>
<keyword evidence="3" id="KW-0238">DNA-binding</keyword>
<dbReference type="GO" id="GO:0003677">
    <property type="term" value="F:DNA binding"/>
    <property type="evidence" value="ECO:0007669"/>
    <property type="project" value="UniProtKB-KW"/>
</dbReference>